<organism evidence="2 3">
    <name type="scientific">Vitreoscilla stercoraria</name>
    <dbReference type="NCBI Taxonomy" id="61"/>
    <lineage>
        <taxon>Bacteria</taxon>
        <taxon>Pseudomonadati</taxon>
        <taxon>Pseudomonadota</taxon>
        <taxon>Betaproteobacteria</taxon>
        <taxon>Neisseriales</taxon>
        <taxon>Neisseriaceae</taxon>
        <taxon>Vitreoscilla</taxon>
    </lineage>
</organism>
<gene>
    <name evidence="2" type="ORF">LVJ81_10055</name>
</gene>
<dbReference type="NCBIfam" id="TIGR00231">
    <property type="entry name" value="small_GTP"/>
    <property type="match status" value="1"/>
</dbReference>
<evidence type="ECO:0000259" key="1">
    <source>
        <dbReference type="Pfam" id="PF01926"/>
    </source>
</evidence>
<dbReference type="Pfam" id="PF11981">
    <property type="entry name" value="DUF3482"/>
    <property type="match status" value="1"/>
</dbReference>
<dbReference type="Pfam" id="PF01926">
    <property type="entry name" value="MMR_HSR1"/>
    <property type="match status" value="1"/>
</dbReference>
<dbReference type="InterPro" id="IPR027417">
    <property type="entry name" value="P-loop_NTPase"/>
</dbReference>
<dbReference type="Proteomes" id="UP000832034">
    <property type="component" value="Chromosome"/>
</dbReference>
<feature type="domain" description="G" evidence="1">
    <location>
        <begin position="5"/>
        <end position="149"/>
    </location>
</feature>
<reference evidence="2" key="1">
    <citation type="submission" date="2021-12" db="EMBL/GenBank/DDBJ databases">
        <authorList>
            <person name="Veyrier F.J."/>
        </authorList>
    </citation>
    <scope>NUCLEOTIDE SEQUENCE</scope>
    <source>
        <strain evidence="2">SAG 1488-6</strain>
    </source>
</reference>
<dbReference type="Gene3D" id="3.40.50.300">
    <property type="entry name" value="P-loop containing nucleotide triphosphate hydrolases"/>
    <property type="match status" value="1"/>
</dbReference>
<sequence length="453" mass="50524">MKHLNIAVVGHTNTGKTSLLRTLLRDEVFGEVKNAPATTRHVQIASIEVDANHAVQLFDTPGLEDAGGLLDWLEHNTVNRLDGIERIEQFLQDAVARNEFAQEAKVLRQVLASDVSLYVIDAREPVVAKYKDELTVLSWCAKPVMPVFNFVQTGNAAAWHEMLARRSLHVHSQFDTVAFDFDSEMLLWTQLDILLNHHSILDILQTQRREQWHVLHQQAHELLAHFLMDVAAFVQTVQEHEPLEPVLANMQAKVRQREAHFQQNLLQLFRFYQQADLPAHWMAQAFSQNPFDAELLKKMGIRTSTGAAVGALVGLGVDAATLGLSGGLGAALGGMLGGVLSNAASISDKIKRIKTIHIDPATIVLLATRGKALMETLNKRGHASQHVLNLQDWEALWRNSRLPKPLKNARTHPQWSSLNQGISVQKAQISRQTAALELAMILEQEQVVLAQKE</sequence>
<dbReference type="InterPro" id="IPR005225">
    <property type="entry name" value="Small_GTP-bd"/>
</dbReference>
<dbReference type="CDD" id="cd00882">
    <property type="entry name" value="Ras_like_GTPase"/>
    <property type="match status" value="1"/>
</dbReference>
<name>A0ABY4E979_VITST</name>
<evidence type="ECO:0000313" key="2">
    <source>
        <dbReference type="EMBL" id="UOO91970.1"/>
    </source>
</evidence>
<dbReference type="InterPro" id="IPR006073">
    <property type="entry name" value="GTP-bd"/>
</dbReference>
<keyword evidence="3" id="KW-1185">Reference proteome</keyword>
<dbReference type="SUPFAM" id="SSF52540">
    <property type="entry name" value="P-loop containing nucleoside triphosphate hydrolases"/>
    <property type="match status" value="1"/>
</dbReference>
<dbReference type="RefSeq" id="WP_019957283.1">
    <property type="nucleotide sequence ID" value="NZ_CP091512.1"/>
</dbReference>
<dbReference type="EMBL" id="CP091512">
    <property type="protein sequence ID" value="UOO91970.1"/>
    <property type="molecule type" value="Genomic_DNA"/>
</dbReference>
<dbReference type="PANTHER" id="PTHR42714">
    <property type="entry name" value="TRNA MODIFICATION GTPASE GTPBP3"/>
    <property type="match status" value="1"/>
</dbReference>
<dbReference type="PANTHER" id="PTHR42714:SF7">
    <property type="entry name" value="G DOMAIN-CONTAINING PROTEIN"/>
    <property type="match status" value="1"/>
</dbReference>
<evidence type="ECO:0000313" key="3">
    <source>
        <dbReference type="Proteomes" id="UP000832034"/>
    </source>
</evidence>
<proteinExistence type="predicted"/>
<accession>A0ABY4E979</accession>
<dbReference type="InterPro" id="IPR021871">
    <property type="entry name" value="DUF3482"/>
</dbReference>
<reference evidence="2" key="2">
    <citation type="journal article" date="2022" name="Res Sq">
        <title>Evolution of multicellular longitudinally dividing oral cavity symbionts (Neisseriaceae).</title>
        <authorList>
            <person name="Nyongesa S."/>
            <person name="Weber P."/>
            <person name="Bernet E."/>
            <person name="Pullido F."/>
            <person name="Nieckarz M."/>
            <person name="Delaby M."/>
            <person name="Nieves C."/>
            <person name="Viehboeck T."/>
            <person name="Krause N."/>
            <person name="Rivera-Millot A."/>
            <person name="Nakamura A."/>
            <person name="Vischer N."/>
            <person name="VanNieuwenhze M."/>
            <person name="Brun Y."/>
            <person name="Cava F."/>
            <person name="Bulgheresi S."/>
            <person name="Veyrier F."/>
        </authorList>
    </citation>
    <scope>NUCLEOTIDE SEQUENCE</scope>
    <source>
        <strain evidence="2">SAG 1488-6</strain>
    </source>
</reference>
<protein>
    <submittedName>
        <fullName evidence="2">GTPase/DUF3482 domain-containing protein</fullName>
    </submittedName>
</protein>